<name>A0A9E2KCA2_9FIRM</name>
<reference evidence="2" key="1">
    <citation type="journal article" date="2021" name="PeerJ">
        <title>Extensive microbial diversity within the chicken gut microbiome revealed by metagenomics and culture.</title>
        <authorList>
            <person name="Gilroy R."/>
            <person name="Ravi A."/>
            <person name="Getino M."/>
            <person name="Pursley I."/>
            <person name="Horton D.L."/>
            <person name="Alikhan N.F."/>
            <person name="Baker D."/>
            <person name="Gharbi K."/>
            <person name="Hall N."/>
            <person name="Watson M."/>
            <person name="Adriaenssens E.M."/>
            <person name="Foster-Nyarko E."/>
            <person name="Jarju S."/>
            <person name="Secka A."/>
            <person name="Antonio M."/>
            <person name="Oren A."/>
            <person name="Chaudhuri R.R."/>
            <person name="La Ragione R."/>
            <person name="Hildebrand F."/>
            <person name="Pallen M.J."/>
        </authorList>
    </citation>
    <scope>NUCLEOTIDE SEQUENCE</scope>
    <source>
        <strain evidence="2">B5-657</strain>
    </source>
</reference>
<comment type="caution">
    <text evidence="2">The sequence shown here is derived from an EMBL/GenBank/DDBJ whole genome shotgun (WGS) entry which is preliminary data.</text>
</comment>
<protein>
    <submittedName>
        <fullName evidence="2">Uncharacterized protein</fullName>
    </submittedName>
</protein>
<proteinExistence type="predicted"/>
<gene>
    <name evidence="2" type="ORF">H9872_07245</name>
</gene>
<evidence type="ECO:0000313" key="3">
    <source>
        <dbReference type="Proteomes" id="UP000824229"/>
    </source>
</evidence>
<evidence type="ECO:0000256" key="1">
    <source>
        <dbReference type="SAM" id="Phobius"/>
    </source>
</evidence>
<dbReference type="Proteomes" id="UP000824229">
    <property type="component" value="Unassembled WGS sequence"/>
</dbReference>
<dbReference type="AlphaFoldDB" id="A0A9E2KCA2"/>
<accession>A0A9E2KCA2</accession>
<keyword evidence="1" id="KW-1133">Transmembrane helix</keyword>
<feature type="transmembrane region" description="Helical" evidence="1">
    <location>
        <begin position="23"/>
        <end position="42"/>
    </location>
</feature>
<organism evidence="2 3">
    <name type="scientific">Candidatus Cellulosilyticum pullistercoris</name>
    <dbReference type="NCBI Taxonomy" id="2838521"/>
    <lineage>
        <taxon>Bacteria</taxon>
        <taxon>Bacillati</taxon>
        <taxon>Bacillota</taxon>
        <taxon>Clostridia</taxon>
        <taxon>Lachnospirales</taxon>
        <taxon>Cellulosilyticaceae</taxon>
        <taxon>Cellulosilyticum</taxon>
    </lineage>
</organism>
<sequence length="217" mass="25094">MEKYGITFKEMNKKEKVKHIWEYYRWHILATVIAVVMIFSLGKTILFPEPPDEVDIVIAAQMHINTDYNSVLQQFKEEFKTGLDLMNINWEDAESAFVMLQKIPLMITTDEMDIFGTSSDAYEDFVKIYGEDMFTPLEDIPALSDLLEKYKDNLITCDYVNDENGNKIATENHVYGIRVDKLSNIPCIDANEEIVIGLTSRVKDLDKAIVMLKYILE</sequence>
<evidence type="ECO:0000313" key="2">
    <source>
        <dbReference type="EMBL" id="MBU3804535.1"/>
    </source>
</evidence>
<keyword evidence="1" id="KW-0472">Membrane</keyword>
<reference evidence="2" key="2">
    <citation type="submission" date="2021-04" db="EMBL/GenBank/DDBJ databases">
        <authorList>
            <person name="Gilroy R."/>
        </authorList>
    </citation>
    <scope>NUCLEOTIDE SEQUENCE</scope>
    <source>
        <strain evidence="2">B5-657</strain>
    </source>
</reference>
<dbReference type="EMBL" id="JAHLFQ010000162">
    <property type="protein sequence ID" value="MBU3804535.1"/>
    <property type="molecule type" value="Genomic_DNA"/>
</dbReference>
<keyword evidence="1" id="KW-0812">Transmembrane</keyword>